<keyword evidence="3" id="KW-1185">Reference proteome</keyword>
<gene>
    <name evidence="2" type="ORF">HARCEL1_02805</name>
</gene>
<evidence type="ECO:0000313" key="2">
    <source>
        <dbReference type="EMBL" id="AWB26718.1"/>
    </source>
</evidence>
<sequence>MCDHEAFLAGDCPAHVGIYLADETFTDQGSIDSFGERVDDGVMLVVEGDRGRAAFEKAIGEDPMSFARSAGDRDGQVDPDLTGGSCPEGEEDDDEGHDAHVVFAFVQEQLDDAEGIYTEGDVMHAYVQCACGVEYSEKWLIE</sequence>
<feature type="region of interest" description="Disordered" evidence="1">
    <location>
        <begin position="65"/>
        <end position="95"/>
    </location>
</feature>
<dbReference type="GeneID" id="36511402"/>
<dbReference type="Proteomes" id="UP000244727">
    <property type="component" value="Chromosome"/>
</dbReference>
<evidence type="ECO:0000256" key="1">
    <source>
        <dbReference type="SAM" id="MobiDB-lite"/>
    </source>
</evidence>
<evidence type="ECO:0000313" key="3">
    <source>
        <dbReference type="Proteomes" id="UP000244727"/>
    </source>
</evidence>
<proteinExistence type="predicted"/>
<protein>
    <submittedName>
        <fullName evidence="2">Uncharacterized protein</fullName>
    </submittedName>
</protein>
<dbReference type="EMBL" id="CP028858">
    <property type="protein sequence ID" value="AWB26718.1"/>
    <property type="molecule type" value="Genomic_DNA"/>
</dbReference>
<organism evidence="2 3">
    <name type="scientific">Halococcoides cellulosivorans</name>
    <dbReference type="NCBI Taxonomy" id="1679096"/>
    <lineage>
        <taxon>Archaea</taxon>
        <taxon>Methanobacteriati</taxon>
        <taxon>Methanobacteriota</taxon>
        <taxon>Stenosarchaea group</taxon>
        <taxon>Halobacteria</taxon>
        <taxon>Halobacteriales</taxon>
        <taxon>Haloarculaceae</taxon>
        <taxon>Halococcoides</taxon>
    </lineage>
</organism>
<name>A0A2R4WYV0_9EURY</name>
<reference evidence="2 3" key="1">
    <citation type="submission" date="2018-04" db="EMBL/GenBank/DDBJ databases">
        <title>Halococcoides cellulosivorans gen. nov., sp. nov., an extremely halophilic cellulose-utilizing haloarchaeon from hypersaline lakes.</title>
        <authorList>
            <person name="Sorokin D.Y."/>
            <person name="Toshchakov S.V."/>
            <person name="Samarov N.I."/>
            <person name="Korzhenkov A."/>
            <person name="Kublanov I.V."/>
        </authorList>
    </citation>
    <scope>NUCLEOTIDE SEQUENCE [LARGE SCALE GENOMIC DNA]</scope>
    <source>
        <strain evidence="2 3">HArcel1</strain>
    </source>
</reference>
<dbReference type="KEGG" id="harc:HARCEL1_02805"/>
<dbReference type="Pfam" id="PF19123">
    <property type="entry name" value="DUF5807"/>
    <property type="match status" value="1"/>
</dbReference>
<dbReference type="AlphaFoldDB" id="A0A2R4WYV0"/>
<dbReference type="RefSeq" id="WP_108381087.1">
    <property type="nucleotide sequence ID" value="NZ_CP028858.1"/>
</dbReference>
<accession>A0A2R4WYV0</accession>
<dbReference type="InterPro" id="IPR043830">
    <property type="entry name" value="DUF5807"/>
</dbReference>